<sequence>MIAGMYARERAAHPSMRALTIFRWLRDDQGLTLEQFECETERGHSWSFTGTAYGGDDSSYMGEGRCYCAYCGADGDA</sequence>
<dbReference type="EMBL" id="SNSQ01000035">
    <property type="protein sequence ID" value="TEU41621.1"/>
    <property type="molecule type" value="Genomic_DNA"/>
</dbReference>
<reference evidence="1 2" key="1">
    <citation type="submission" date="2019-03" db="EMBL/GenBank/DDBJ databases">
        <title>Burkholderia cepacia outbreak.</title>
        <authorList>
            <person name="Farzana R."/>
            <person name="Walsh T.R."/>
        </authorList>
    </citation>
    <scope>NUCLEOTIDE SEQUENCE [LARGE SCALE GENOMIC DNA]</scope>
    <source>
        <strain evidence="2">d13</strain>
    </source>
</reference>
<organism evidence="1 2">
    <name type="scientific">Burkholderia cepacia</name>
    <name type="common">Pseudomonas cepacia</name>
    <dbReference type="NCBI Taxonomy" id="292"/>
    <lineage>
        <taxon>Bacteria</taxon>
        <taxon>Pseudomonadati</taxon>
        <taxon>Pseudomonadota</taxon>
        <taxon>Betaproteobacteria</taxon>
        <taxon>Burkholderiales</taxon>
        <taxon>Burkholderiaceae</taxon>
        <taxon>Burkholderia</taxon>
        <taxon>Burkholderia cepacia complex</taxon>
    </lineage>
</organism>
<evidence type="ECO:0000313" key="1">
    <source>
        <dbReference type="EMBL" id="TEU41621.1"/>
    </source>
</evidence>
<dbReference type="RefSeq" id="WP_134256837.1">
    <property type="nucleotide sequence ID" value="NZ_SNSG01000032.1"/>
</dbReference>
<dbReference type="AlphaFoldDB" id="A0AAX2RKL5"/>
<protein>
    <submittedName>
        <fullName evidence="1">Uncharacterized protein</fullName>
    </submittedName>
</protein>
<accession>A0AAX2RKL5</accession>
<gene>
    <name evidence="1" type="ORF">E3D37_26770</name>
</gene>
<comment type="caution">
    <text evidence="1">The sequence shown here is derived from an EMBL/GenBank/DDBJ whole genome shotgun (WGS) entry which is preliminary data.</text>
</comment>
<proteinExistence type="predicted"/>
<evidence type="ECO:0000313" key="2">
    <source>
        <dbReference type="Proteomes" id="UP000298234"/>
    </source>
</evidence>
<name>A0AAX2RKL5_BURCE</name>
<dbReference type="Proteomes" id="UP000298234">
    <property type="component" value="Unassembled WGS sequence"/>
</dbReference>
<dbReference type="GeneID" id="99665400"/>